<name>A0A158E7S7_9BURK</name>
<dbReference type="InterPro" id="IPR017850">
    <property type="entry name" value="Alkaline_phosphatase_core_sf"/>
</dbReference>
<evidence type="ECO:0000259" key="4">
    <source>
        <dbReference type="Pfam" id="PF00884"/>
    </source>
</evidence>
<dbReference type="InterPro" id="IPR024607">
    <property type="entry name" value="Sulfatase_CS"/>
</dbReference>
<dbReference type="NCBIfam" id="TIGR03417">
    <property type="entry name" value="chol_sulfatase"/>
    <property type="match status" value="1"/>
</dbReference>
<dbReference type="EMBL" id="FCOX02000051">
    <property type="protein sequence ID" value="SAL02922.1"/>
    <property type="molecule type" value="Genomic_DNA"/>
</dbReference>
<dbReference type="SUPFAM" id="SSF53649">
    <property type="entry name" value="Alkaline phosphatase-like"/>
    <property type="match status" value="1"/>
</dbReference>
<dbReference type="CDD" id="cd16032">
    <property type="entry name" value="choline-sulfatase"/>
    <property type="match status" value="1"/>
</dbReference>
<organism evidence="5 6">
    <name type="scientific">Caballeronia calidae</name>
    <dbReference type="NCBI Taxonomy" id="1777139"/>
    <lineage>
        <taxon>Bacteria</taxon>
        <taxon>Pseudomonadati</taxon>
        <taxon>Pseudomonadota</taxon>
        <taxon>Betaproteobacteria</taxon>
        <taxon>Burkholderiales</taxon>
        <taxon>Burkholderiaceae</taxon>
        <taxon>Caballeronia</taxon>
    </lineage>
</organism>
<keyword evidence="3" id="KW-0378">Hydrolase</keyword>
<dbReference type="FunFam" id="3.40.720.10:FF:000032">
    <property type="entry name" value="Choline sulfatase"/>
    <property type="match status" value="1"/>
</dbReference>
<dbReference type="GO" id="GO:0046872">
    <property type="term" value="F:metal ion binding"/>
    <property type="evidence" value="ECO:0007669"/>
    <property type="project" value="UniProtKB-KW"/>
</dbReference>
<accession>A0A158E7S7</accession>
<dbReference type="Gene3D" id="3.40.720.10">
    <property type="entry name" value="Alkaline Phosphatase, subunit A"/>
    <property type="match status" value="1"/>
</dbReference>
<evidence type="ECO:0000256" key="2">
    <source>
        <dbReference type="ARBA" id="ARBA00022723"/>
    </source>
</evidence>
<dbReference type="GO" id="GO:0008484">
    <property type="term" value="F:sulfuric ester hydrolase activity"/>
    <property type="evidence" value="ECO:0007669"/>
    <property type="project" value="TreeGrafter"/>
</dbReference>
<evidence type="ECO:0000313" key="6">
    <source>
        <dbReference type="Proteomes" id="UP000071859"/>
    </source>
</evidence>
<dbReference type="InterPro" id="IPR000917">
    <property type="entry name" value="Sulfatase_N"/>
</dbReference>
<keyword evidence="6" id="KW-1185">Reference proteome</keyword>
<reference evidence="5" key="1">
    <citation type="submission" date="2016-01" db="EMBL/GenBank/DDBJ databases">
        <authorList>
            <person name="Peeters C."/>
        </authorList>
    </citation>
    <scope>NUCLEOTIDE SEQUENCE</scope>
    <source>
        <strain evidence="5">LMG 29321</strain>
    </source>
</reference>
<comment type="caution">
    <text evidence="5">The sequence shown here is derived from an EMBL/GenBank/DDBJ whole genome shotgun (WGS) entry which is preliminary data.</text>
</comment>
<dbReference type="GO" id="GO:0005737">
    <property type="term" value="C:cytoplasm"/>
    <property type="evidence" value="ECO:0007669"/>
    <property type="project" value="TreeGrafter"/>
</dbReference>
<dbReference type="Proteomes" id="UP000071859">
    <property type="component" value="Unassembled WGS sequence"/>
</dbReference>
<dbReference type="PANTHER" id="PTHR45953:SF1">
    <property type="entry name" value="IDURONATE 2-SULFATASE"/>
    <property type="match status" value="1"/>
</dbReference>
<evidence type="ECO:0000256" key="1">
    <source>
        <dbReference type="ARBA" id="ARBA00008779"/>
    </source>
</evidence>
<evidence type="ECO:0000313" key="5">
    <source>
        <dbReference type="EMBL" id="SAL02922.1"/>
    </source>
</evidence>
<feature type="domain" description="Sulfatase N-terminal" evidence="4">
    <location>
        <begin position="4"/>
        <end position="345"/>
    </location>
</feature>
<comment type="similarity">
    <text evidence="1">Belongs to the sulfatase family.</text>
</comment>
<keyword evidence="2" id="KW-0479">Metal-binding</keyword>
<dbReference type="PROSITE" id="PS00149">
    <property type="entry name" value="SULFATASE_2"/>
    <property type="match status" value="1"/>
</dbReference>
<proteinExistence type="inferred from homology"/>
<dbReference type="InterPro" id="IPR017785">
    <property type="entry name" value="Choline-sulfatase"/>
</dbReference>
<dbReference type="RefSeq" id="WP_062610580.1">
    <property type="nucleotide sequence ID" value="NZ_FCOX02000051.1"/>
</dbReference>
<gene>
    <name evidence="5" type="ORF">AWB78_06464</name>
</gene>
<protein>
    <submittedName>
        <fullName evidence="5">Choline-sulfatase</fullName>
    </submittedName>
</protein>
<evidence type="ECO:0000256" key="3">
    <source>
        <dbReference type="ARBA" id="ARBA00022801"/>
    </source>
</evidence>
<dbReference type="OrthoDB" id="9766107at2"/>
<dbReference type="AlphaFoldDB" id="A0A158E7S7"/>
<dbReference type="PROSITE" id="PS00523">
    <property type="entry name" value="SULFATASE_1"/>
    <property type="match status" value="1"/>
</dbReference>
<dbReference type="PANTHER" id="PTHR45953">
    <property type="entry name" value="IDURONATE 2-SULFATASE"/>
    <property type="match status" value="1"/>
</dbReference>
<dbReference type="Pfam" id="PF00884">
    <property type="entry name" value="Sulfatase"/>
    <property type="match status" value="1"/>
</dbReference>
<sequence>MRRPNIILLMADQLTVFALQNYGNRIVKAPHIAALSENGVTFDSAYCNFPICAPSRYSMLTGRLPHAIEAFDNASELAAAQPTLLHYLRRLGYSTTLSGKMHFVGPDQLHGYGERLNTDIYPADFAWVPDWKAGPRNAPTGISMRAVVEAGPCIRSLQLDYDDETAFLARQKIYDLARGDRNRPFFLTVSFSHPHSPYTAPQEYWGRYRHDDIDMPRTGPIPLDELDTHSRWLYYSHGRDRIEVTDEHVRNARHAYYGMVSYVDDKIGELMSTLKQVGLLDDSIVIFTSDHGEMLGERGMWYKQTFFESAARVPLIMSGPGIGQGHRVQRNVSLVDLMPTVLAFADDGNVNVNTPLDGADLTSLACGGTMQGPDRVVSEYSDMGVCAPCRMIREGSYKYIYVHGHEPMLFDLSRDPLEHDNLAGRAEVADIEERLRVSLLSDWTPDAIHRRILESQAGRETIWSVMRDTSKRDNWSHEVRKGDKERYVRGGGDAEGTVAVKGRARFPYVAPVAQTSVSDLAIQPDAV</sequence>